<keyword evidence="2" id="KW-0488">Methylation</keyword>
<name>A0A6I3XXJ8_9BURK</name>
<evidence type="ECO:0000256" key="2">
    <source>
        <dbReference type="ARBA" id="ARBA00022481"/>
    </source>
</evidence>
<dbReference type="PANTHER" id="PTHR30093">
    <property type="entry name" value="GENERAL SECRETION PATHWAY PROTEIN G"/>
    <property type="match status" value="1"/>
</dbReference>
<dbReference type="Pfam" id="PF07963">
    <property type="entry name" value="N_methyl"/>
    <property type="match status" value="1"/>
</dbReference>
<evidence type="ECO:0000313" key="7">
    <source>
        <dbReference type="EMBL" id="MUI16515.1"/>
    </source>
</evidence>
<evidence type="ECO:0000256" key="3">
    <source>
        <dbReference type="ARBA" id="ARBA00022692"/>
    </source>
</evidence>
<protein>
    <submittedName>
        <fullName evidence="7">Prepilin-type N-terminal cleavage/methylation domain-containing protein</fullName>
    </submittedName>
</protein>
<keyword evidence="5 6" id="KW-0472">Membrane</keyword>
<keyword evidence="8" id="KW-1185">Reference proteome</keyword>
<evidence type="ECO:0000313" key="8">
    <source>
        <dbReference type="Proteomes" id="UP000431684"/>
    </source>
</evidence>
<dbReference type="AlphaFoldDB" id="A0A6I3XXJ8"/>
<dbReference type="NCBIfam" id="TIGR02532">
    <property type="entry name" value="IV_pilin_GFxxxE"/>
    <property type="match status" value="1"/>
</dbReference>
<feature type="transmembrane region" description="Helical" evidence="6">
    <location>
        <begin position="20"/>
        <end position="44"/>
    </location>
</feature>
<proteinExistence type="predicted"/>
<dbReference type="PANTHER" id="PTHR30093:SF44">
    <property type="entry name" value="TYPE II SECRETION SYSTEM CORE PROTEIN G"/>
    <property type="match status" value="1"/>
</dbReference>
<organism evidence="7 8">
    <name type="scientific">Pseudoduganella dura</name>
    <dbReference type="NCBI Taxonomy" id="321982"/>
    <lineage>
        <taxon>Bacteria</taxon>
        <taxon>Pseudomonadati</taxon>
        <taxon>Pseudomonadota</taxon>
        <taxon>Betaproteobacteria</taxon>
        <taxon>Burkholderiales</taxon>
        <taxon>Oxalobacteraceae</taxon>
        <taxon>Telluria group</taxon>
        <taxon>Pseudoduganella</taxon>
    </lineage>
</organism>
<gene>
    <name evidence="7" type="ORF">GJV26_29250</name>
</gene>
<comment type="caution">
    <text evidence="7">The sequence shown here is derived from an EMBL/GenBank/DDBJ whole genome shotgun (WGS) entry which is preliminary data.</text>
</comment>
<dbReference type="InterPro" id="IPR012902">
    <property type="entry name" value="N_methyl_site"/>
</dbReference>
<dbReference type="Proteomes" id="UP000431684">
    <property type="component" value="Unassembled WGS sequence"/>
</dbReference>
<evidence type="ECO:0000256" key="6">
    <source>
        <dbReference type="SAM" id="Phobius"/>
    </source>
</evidence>
<dbReference type="RefSeq" id="WP_155712062.1">
    <property type="nucleotide sequence ID" value="NZ_BMWU01000008.1"/>
</dbReference>
<keyword evidence="4 6" id="KW-1133">Transmembrane helix</keyword>
<sequence>MQFKQASLSHSSSLRGQGGFTLIELIVVIVILGILAATALPKFADMSGDARRAKMQGARGSVQSAVAIARAQWLVNGDTAATKVVLESTDIAVLNGYPTAVSIATAAGLDANDYKLTTVDGVVTIAEPKKATCAFTYTAATGAVSGAPTLGNC</sequence>
<evidence type="ECO:0000256" key="5">
    <source>
        <dbReference type="ARBA" id="ARBA00023136"/>
    </source>
</evidence>
<dbReference type="OrthoDB" id="8758816at2"/>
<dbReference type="EMBL" id="WNWM01000002">
    <property type="protein sequence ID" value="MUI16515.1"/>
    <property type="molecule type" value="Genomic_DNA"/>
</dbReference>
<dbReference type="PROSITE" id="PS00409">
    <property type="entry name" value="PROKAR_NTER_METHYL"/>
    <property type="match status" value="1"/>
</dbReference>
<comment type="subcellular location">
    <subcellularLocation>
        <location evidence="1">Membrane</location>
        <topology evidence="1">Single-pass membrane protein</topology>
    </subcellularLocation>
</comment>
<dbReference type="GO" id="GO:0016020">
    <property type="term" value="C:membrane"/>
    <property type="evidence" value="ECO:0007669"/>
    <property type="project" value="UniProtKB-SubCell"/>
</dbReference>
<dbReference type="InterPro" id="IPR045584">
    <property type="entry name" value="Pilin-like"/>
</dbReference>
<evidence type="ECO:0000256" key="1">
    <source>
        <dbReference type="ARBA" id="ARBA00004167"/>
    </source>
</evidence>
<accession>A0A6I3XXJ8</accession>
<keyword evidence="3 6" id="KW-0812">Transmembrane</keyword>
<dbReference type="Gene3D" id="3.30.700.10">
    <property type="entry name" value="Glycoprotein, Type 4 Pilin"/>
    <property type="match status" value="1"/>
</dbReference>
<reference evidence="7 8" key="1">
    <citation type="submission" date="2019-11" db="EMBL/GenBank/DDBJ databases">
        <title>Draft Genome Sequences of Six Type Strains of the Genus Massilia.</title>
        <authorList>
            <person name="Miess H."/>
            <person name="Frediansyah A."/>
            <person name="Goeker M."/>
            <person name="Gross H."/>
        </authorList>
    </citation>
    <scope>NUCLEOTIDE SEQUENCE [LARGE SCALE GENOMIC DNA]</scope>
    <source>
        <strain evidence="7 8">DSM 17513</strain>
    </source>
</reference>
<evidence type="ECO:0000256" key="4">
    <source>
        <dbReference type="ARBA" id="ARBA00022989"/>
    </source>
</evidence>
<dbReference type="SUPFAM" id="SSF54523">
    <property type="entry name" value="Pili subunits"/>
    <property type="match status" value="1"/>
</dbReference>